<protein>
    <submittedName>
        <fullName evidence="1">Phosphatidate cytidylyltransferase</fullName>
    </submittedName>
</protein>
<name>A0ACC0TT62_9AGAM</name>
<evidence type="ECO:0000313" key="2">
    <source>
        <dbReference type="Proteomes" id="UP001207468"/>
    </source>
</evidence>
<dbReference type="Proteomes" id="UP001207468">
    <property type="component" value="Unassembled WGS sequence"/>
</dbReference>
<keyword evidence="1" id="KW-0808">Transferase</keyword>
<keyword evidence="2" id="KW-1185">Reference proteome</keyword>
<proteinExistence type="predicted"/>
<reference evidence="1" key="1">
    <citation type="submission" date="2021-03" db="EMBL/GenBank/DDBJ databases">
        <title>Evolutionary priming and transition to the ectomycorrhizal habit in an iconic lineage of mushroom-forming fungi: is preadaptation a requirement?</title>
        <authorList>
            <consortium name="DOE Joint Genome Institute"/>
            <person name="Looney B.P."/>
            <person name="Miyauchi S."/>
            <person name="Morin E."/>
            <person name="Drula E."/>
            <person name="Courty P.E."/>
            <person name="Chicoki N."/>
            <person name="Fauchery L."/>
            <person name="Kohler A."/>
            <person name="Kuo A."/>
            <person name="LaButti K."/>
            <person name="Pangilinan J."/>
            <person name="Lipzen A."/>
            <person name="Riley R."/>
            <person name="Andreopoulos W."/>
            <person name="He G."/>
            <person name="Johnson J."/>
            <person name="Barry K.W."/>
            <person name="Grigoriev I.V."/>
            <person name="Nagy L."/>
            <person name="Hibbett D."/>
            <person name="Henrissat B."/>
            <person name="Matheny P.B."/>
            <person name="Labbe J."/>
            <person name="Martin A.F."/>
        </authorList>
    </citation>
    <scope>NUCLEOTIDE SEQUENCE</scope>
    <source>
        <strain evidence="1">BPL698</strain>
    </source>
</reference>
<accession>A0ACC0TT62</accession>
<organism evidence="1 2">
    <name type="scientific">Russula earlei</name>
    <dbReference type="NCBI Taxonomy" id="71964"/>
    <lineage>
        <taxon>Eukaryota</taxon>
        <taxon>Fungi</taxon>
        <taxon>Dikarya</taxon>
        <taxon>Basidiomycota</taxon>
        <taxon>Agaricomycotina</taxon>
        <taxon>Agaricomycetes</taxon>
        <taxon>Russulales</taxon>
        <taxon>Russulaceae</taxon>
        <taxon>Russula</taxon>
    </lineage>
</organism>
<keyword evidence="1" id="KW-0548">Nucleotidyltransferase</keyword>
<gene>
    <name evidence="1" type="ORF">F5148DRAFT_1293546</name>
</gene>
<dbReference type="EMBL" id="JAGFNK010000771">
    <property type="protein sequence ID" value="KAI9440244.1"/>
    <property type="molecule type" value="Genomic_DNA"/>
</dbReference>
<evidence type="ECO:0000313" key="1">
    <source>
        <dbReference type="EMBL" id="KAI9440244.1"/>
    </source>
</evidence>
<sequence>MAFNLQTFKTRALTAIVFVVVMLAGLLVNQWTFLALFSVIHFGCWIEYQKLVGKIDENYQHITPLHKYGVMLFGWGFMLYMTNDDYHFGAVQLHAIGWLLIMITTILLMTFEIVFPKQLNLKTISYSAIGLLYISLSWGLMMDLRNEGTFFKESFLSVQLGWLVPVVLIASIWINDTMAYIVGSFIGKTPFSKISPKKTWEGTIGGMILCVLVIVFVVVPLLLGNTAGDTMVRDTRINWLIIATLAAIFGTLGDLLESKIKRMADVKDSGQIMPGHGGFLDRFDSLLIATPVVWLYIKLFL</sequence>
<comment type="caution">
    <text evidence="1">The sequence shown here is derived from an EMBL/GenBank/DDBJ whole genome shotgun (WGS) entry which is preliminary data.</text>
</comment>